<dbReference type="InterPro" id="IPR027417">
    <property type="entry name" value="P-loop_NTPase"/>
</dbReference>
<dbReference type="GO" id="GO:0043531">
    <property type="term" value="F:ADP binding"/>
    <property type="evidence" value="ECO:0007669"/>
    <property type="project" value="InterPro"/>
</dbReference>
<dbReference type="Gene3D" id="3.40.50.300">
    <property type="entry name" value="P-loop containing nucleotide triphosphate hydrolases"/>
    <property type="match status" value="1"/>
</dbReference>
<dbReference type="Pfam" id="PF23598">
    <property type="entry name" value="LRR_14"/>
    <property type="match status" value="1"/>
</dbReference>
<feature type="domain" description="RPW8" evidence="7">
    <location>
        <begin position="1"/>
        <end position="149"/>
    </location>
</feature>
<evidence type="ECO:0000256" key="2">
    <source>
        <dbReference type="ARBA" id="ARBA00022614"/>
    </source>
</evidence>
<dbReference type="Pfam" id="PF00931">
    <property type="entry name" value="NB-ARC"/>
    <property type="match status" value="1"/>
</dbReference>
<dbReference type="PRINTS" id="PR00364">
    <property type="entry name" value="DISEASERSIST"/>
</dbReference>
<dbReference type="Gene3D" id="1.10.8.430">
    <property type="entry name" value="Helical domain of apoptotic protease-activating factors"/>
    <property type="match status" value="1"/>
</dbReference>
<sequence length="816" mass="92844">MTVTDLFAGEIATELMKMLLAISRKSCLCRSSAEQLMSSIGELLPIIEEIKYSGVELSAHRQFQLDRFSRALREGLELSHKILASPRWNVYKNLQLARKMERLEKTVSRFLEGLIPVHVLADVHHMRFESAERFDRLEQKLGAMVIGGGGGGWVEEAVKRVEEEERWRESSLVSFGVALDLGKKKVKETVVERDDLGVVGICGIGGSGKTTLARELCKDDQVRSYFNDRILFLTVSQSPNVEQLRAKIWGYIMGNDNLAANYLIPQYKLQYEWKIGARTLVVLDDVWTLPVLEKLIFPGCKILVVSRFKFPSVIKATYEVELLTKDESLSLFCHSAFGQKSIPPPANESLVKQVVSECKGLPLALKVIGASLRDRSEMFWASAKNRLSRGEPVSEPHENKLLERMAISVGFLSDKVRECFLDLGSFPEDRKIPLDILISIWVQMHDIDEEDAFAILVELSEKNLLTLVKDERAGDMYSSCLFSVTQHDVLRDLALHSSNRGLINERRRLLMPRRETELPKEWERNSDQPFNCRIVSIHTGEMREMDWFQMDFPKAEVLILNFSSKEYFLPPFIDNMPKLRVLIVINHSTANAALQNFSVFTNLAMLKSLWLEKVTIPQFSENSVPLKNLRKMSIVLCKVNSRLDQSGMNMPELFPCLSELTIDHCDDLVELPSSICGMRSLKALSVTNCHGLSELPADLGRLENLLILRLYACPNLKMLPRDINKLDRLKYLDISQCVNVACLPEGMGKLESLEKIDMSECSQIRNLPKSAASLKSLRRVVCDEDVSWLWRDVEKAIPDLHIQIVEKSFNLDWLNE</sequence>
<dbReference type="Gene3D" id="1.10.10.10">
    <property type="entry name" value="Winged helix-like DNA-binding domain superfamily/Winged helix DNA-binding domain"/>
    <property type="match status" value="1"/>
</dbReference>
<keyword evidence="4" id="KW-0547">Nucleotide-binding</keyword>
<dbReference type="InterPro" id="IPR008808">
    <property type="entry name" value="Powdery_mildew-R_dom"/>
</dbReference>
<evidence type="ECO:0000256" key="1">
    <source>
        <dbReference type="ARBA" id="ARBA00008894"/>
    </source>
</evidence>
<keyword evidence="6" id="KW-0067">ATP-binding</keyword>
<evidence type="ECO:0000256" key="4">
    <source>
        <dbReference type="ARBA" id="ARBA00022741"/>
    </source>
</evidence>
<dbReference type="InterPro" id="IPR002182">
    <property type="entry name" value="NB-ARC"/>
</dbReference>
<dbReference type="SUPFAM" id="SSF52540">
    <property type="entry name" value="P-loop containing nucleoside triphosphate hydrolases"/>
    <property type="match status" value="1"/>
</dbReference>
<dbReference type="PROSITE" id="PS51153">
    <property type="entry name" value="RPW8"/>
    <property type="match status" value="1"/>
</dbReference>
<dbReference type="Gene3D" id="3.80.10.10">
    <property type="entry name" value="Ribonuclease Inhibitor"/>
    <property type="match status" value="1"/>
</dbReference>
<dbReference type="Pfam" id="PF05659">
    <property type="entry name" value="RPW8"/>
    <property type="match status" value="1"/>
</dbReference>
<evidence type="ECO:0000256" key="5">
    <source>
        <dbReference type="ARBA" id="ARBA00022821"/>
    </source>
</evidence>
<dbReference type="InterPro" id="IPR032675">
    <property type="entry name" value="LRR_dom_sf"/>
</dbReference>
<dbReference type="GO" id="GO:0006952">
    <property type="term" value="P:defense response"/>
    <property type="evidence" value="ECO:0007669"/>
    <property type="project" value="UniProtKB-KW"/>
</dbReference>
<reference evidence="8 9" key="1">
    <citation type="submission" date="2019-06" db="EMBL/GenBank/DDBJ databases">
        <title>A chromosomal-level reference genome of Carpinus fangiana (Coryloideae, Betulaceae).</title>
        <authorList>
            <person name="Yang X."/>
            <person name="Wang Z."/>
            <person name="Zhang L."/>
            <person name="Hao G."/>
            <person name="Liu J."/>
            <person name="Yang Y."/>
        </authorList>
    </citation>
    <scope>NUCLEOTIDE SEQUENCE [LARGE SCALE GENOMIC DNA]</scope>
    <source>
        <strain evidence="8">Cfa_2016G</strain>
        <tissue evidence="8">Leaf</tissue>
    </source>
</reference>
<evidence type="ECO:0000313" key="8">
    <source>
        <dbReference type="EMBL" id="KAE8100615.1"/>
    </source>
</evidence>
<evidence type="ECO:0000259" key="7">
    <source>
        <dbReference type="PROSITE" id="PS51153"/>
    </source>
</evidence>
<dbReference type="Proteomes" id="UP000327013">
    <property type="component" value="Chromosome 7"/>
</dbReference>
<dbReference type="InterPro" id="IPR042197">
    <property type="entry name" value="Apaf_helical"/>
</dbReference>
<dbReference type="PANTHER" id="PTHR36766">
    <property type="entry name" value="PLANT BROAD-SPECTRUM MILDEW RESISTANCE PROTEIN RPW8"/>
    <property type="match status" value="1"/>
</dbReference>
<evidence type="ECO:0000256" key="6">
    <source>
        <dbReference type="ARBA" id="ARBA00022840"/>
    </source>
</evidence>
<dbReference type="InterPro" id="IPR055414">
    <property type="entry name" value="LRR_R13L4/SHOC2-like"/>
</dbReference>
<protein>
    <recommendedName>
        <fullName evidence="7">RPW8 domain-containing protein</fullName>
    </recommendedName>
</protein>
<dbReference type="EMBL" id="CM017327">
    <property type="protein sequence ID" value="KAE8100615.1"/>
    <property type="molecule type" value="Genomic_DNA"/>
</dbReference>
<dbReference type="AlphaFoldDB" id="A0A5N6RPB7"/>
<keyword evidence="5" id="KW-0611">Plant defense</keyword>
<keyword evidence="9" id="KW-1185">Reference proteome</keyword>
<dbReference type="GO" id="GO:0005524">
    <property type="term" value="F:ATP binding"/>
    <property type="evidence" value="ECO:0007669"/>
    <property type="project" value="UniProtKB-KW"/>
</dbReference>
<comment type="similarity">
    <text evidence="1">Belongs to the disease resistance NB-LRR family.</text>
</comment>
<dbReference type="SUPFAM" id="SSF52058">
    <property type="entry name" value="L domain-like"/>
    <property type="match status" value="1"/>
</dbReference>
<dbReference type="FunFam" id="1.10.8.430:FF:000003">
    <property type="entry name" value="Probable disease resistance protein At5g66910"/>
    <property type="match status" value="1"/>
</dbReference>
<keyword evidence="2" id="KW-0433">Leucine-rich repeat</keyword>
<dbReference type="InterPro" id="IPR036388">
    <property type="entry name" value="WH-like_DNA-bd_sf"/>
</dbReference>
<evidence type="ECO:0000256" key="3">
    <source>
        <dbReference type="ARBA" id="ARBA00022737"/>
    </source>
</evidence>
<dbReference type="PANTHER" id="PTHR36766:SF30">
    <property type="entry name" value="TIR-NBS TYPE DISEASE RESISTANCE PROTEIN-RELATED"/>
    <property type="match status" value="1"/>
</dbReference>
<dbReference type="FunFam" id="3.80.10.10:FF:001428">
    <property type="entry name" value="Probable disease resistance protein At5g04720"/>
    <property type="match status" value="1"/>
</dbReference>
<keyword evidence="3" id="KW-0677">Repeat</keyword>
<evidence type="ECO:0000313" key="9">
    <source>
        <dbReference type="Proteomes" id="UP000327013"/>
    </source>
</evidence>
<gene>
    <name evidence="8" type="ORF">FH972_018498</name>
</gene>
<accession>A0A5N6RPB7</accession>
<dbReference type="OrthoDB" id="1357022at2759"/>
<organism evidence="8 9">
    <name type="scientific">Carpinus fangiana</name>
    <dbReference type="NCBI Taxonomy" id="176857"/>
    <lineage>
        <taxon>Eukaryota</taxon>
        <taxon>Viridiplantae</taxon>
        <taxon>Streptophyta</taxon>
        <taxon>Embryophyta</taxon>
        <taxon>Tracheophyta</taxon>
        <taxon>Spermatophyta</taxon>
        <taxon>Magnoliopsida</taxon>
        <taxon>eudicotyledons</taxon>
        <taxon>Gunneridae</taxon>
        <taxon>Pentapetalae</taxon>
        <taxon>rosids</taxon>
        <taxon>fabids</taxon>
        <taxon>Fagales</taxon>
        <taxon>Betulaceae</taxon>
        <taxon>Carpinus</taxon>
    </lineage>
</organism>
<proteinExistence type="inferred from homology"/>
<name>A0A5N6RPB7_9ROSI</name>